<evidence type="ECO:0000256" key="1">
    <source>
        <dbReference type="SAM" id="MobiDB-lite"/>
    </source>
</evidence>
<protein>
    <submittedName>
        <fullName evidence="2">Uncharacterized protein</fullName>
    </submittedName>
</protein>
<name>A0A9P0HIS9_NEZVI</name>
<proteinExistence type="predicted"/>
<reference evidence="2" key="1">
    <citation type="submission" date="2022-01" db="EMBL/GenBank/DDBJ databases">
        <authorList>
            <person name="King R."/>
        </authorList>
    </citation>
    <scope>NUCLEOTIDE SEQUENCE</scope>
</reference>
<feature type="compositionally biased region" description="Polar residues" evidence="1">
    <location>
        <begin position="1"/>
        <end position="18"/>
    </location>
</feature>
<feature type="compositionally biased region" description="Low complexity" evidence="1">
    <location>
        <begin position="97"/>
        <end position="118"/>
    </location>
</feature>
<feature type="compositionally biased region" description="Basic and acidic residues" evidence="1">
    <location>
        <begin position="119"/>
        <end position="133"/>
    </location>
</feature>
<evidence type="ECO:0000313" key="2">
    <source>
        <dbReference type="EMBL" id="CAH1402884.1"/>
    </source>
</evidence>
<dbReference type="AlphaFoldDB" id="A0A9P0HIS9"/>
<dbReference type="EMBL" id="OV725081">
    <property type="protein sequence ID" value="CAH1402884.1"/>
    <property type="molecule type" value="Genomic_DNA"/>
</dbReference>
<sequence>MATHVPVSSNNQELNQENPRTESDLNGFIENSPIYVTSYPPTGAAAAQKGKPRGLSNGHAVQEEPETKELELKQQIQQEEVSKPVAPAPEQPKETPQHQAAQPQPQQQEPPQAAAQPPEGERRVSSPFGRREVLIGQDHAPQEKVKTQALIEQKQDCVTR</sequence>
<keyword evidence="3" id="KW-1185">Reference proteome</keyword>
<evidence type="ECO:0000313" key="3">
    <source>
        <dbReference type="Proteomes" id="UP001152798"/>
    </source>
</evidence>
<gene>
    <name evidence="2" type="ORF">NEZAVI_LOCUS11597</name>
</gene>
<organism evidence="2 3">
    <name type="scientific">Nezara viridula</name>
    <name type="common">Southern green stink bug</name>
    <name type="synonym">Cimex viridulus</name>
    <dbReference type="NCBI Taxonomy" id="85310"/>
    <lineage>
        <taxon>Eukaryota</taxon>
        <taxon>Metazoa</taxon>
        <taxon>Ecdysozoa</taxon>
        <taxon>Arthropoda</taxon>
        <taxon>Hexapoda</taxon>
        <taxon>Insecta</taxon>
        <taxon>Pterygota</taxon>
        <taxon>Neoptera</taxon>
        <taxon>Paraneoptera</taxon>
        <taxon>Hemiptera</taxon>
        <taxon>Heteroptera</taxon>
        <taxon>Panheteroptera</taxon>
        <taxon>Pentatomomorpha</taxon>
        <taxon>Pentatomoidea</taxon>
        <taxon>Pentatomidae</taxon>
        <taxon>Pentatominae</taxon>
        <taxon>Nezara</taxon>
    </lineage>
</organism>
<dbReference type="OrthoDB" id="6622499at2759"/>
<feature type="compositionally biased region" description="Basic and acidic residues" evidence="1">
    <location>
        <begin position="61"/>
        <end position="72"/>
    </location>
</feature>
<feature type="region of interest" description="Disordered" evidence="1">
    <location>
        <begin position="1"/>
        <end position="160"/>
    </location>
</feature>
<dbReference type="Proteomes" id="UP001152798">
    <property type="component" value="Chromosome 5"/>
</dbReference>
<accession>A0A9P0HIS9</accession>